<reference evidence="1" key="1">
    <citation type="journal article" date="2007" name="PLoS ONE">
        <title>The first genome sequence of an elite grapevine cultivar (Pinot noir Vitis vinifera L.): coping with a highly heterozygous genome.</title>
        <authorList>
            <person name="Velasco R."/>
            <person name="Zharkikh A."/>
            <person name="Troggio M."/>
            <person name="Cartwright D.A."/>
            <person name="Cestaro A."/>
            <person name="Pruss D."/>
            <person name="Pindo M."/>
            <person name="FitzGerald L.M."/>
            <person name="Vezzulli S."/>
            <person name="Reid J."/>
            <person name="Malacarne G."/>
            <person name="Iliev D."/>
            <person name="Coppola G."/>
            <person name="Wardell B."/>
            <person name="Micheletti D."/>
            <person name="Macalma T."/>
            <person name="Facci M."/>
            <person name="Mitchell J.T."/>
            <person name="Perazzolli M."/>
            <person name="Eldredge G."/>
            <person name="Gatto P."/>
            <person name="Oyzerski R."/>
            <person name="Moretto M."/>
            <person name="Gutin N."/>
            <person name="Stefanini M."/>
            <person name="Chen Y."/>
            <person name="Segala C."/>
            <person name="Davenport C."/>
            <person name="Dematte L."/>
            <person name="Mraz A."/>
            <person name="Battilana J."/>
            <person name="Stormo K."/>
            <person name="Costa F."/>
            <person name="Tao Q."/>
            <person name="Si-Ammour A."/>
            <person name="Harkins T."/>
            <person name="Lackey A."/>
            <person name="Perbost C."/>
            <person name="Taillon B."/>
            <person name="Stella A."/>
            <person name="Solovyev V."/>
            <person name="Fawcett J.A."/>
            <person name="Sterck L."/>
            <person name="Vandepoele K."/>
            <person name="Grando S.M."/>
            <person name="Toppo S."/>
            <person name="Moser C."/>
            <person name="Lanchbury J."/>
            <person name="Bogden R."/>
            <person name="Skolnick M."/>
            <person name="Sgaramella V."/>
            <person name="Bhatnagar S.K."/>
            <person name="Fontana P."/>
            <person name="Gutin A."/>
            <person name="Van de Peer Y."/>
            <person name="Salamini F."/>
            <person name="Viola R."/>
        </authorList>
    </citation>
    <scope>NUCLEOTIDE SEQUENCE</scope>
</reference>
<gene>
    <name evidence="1" type="ORF">VITISV_024629</name>
</gene>
<name>A5B0D8_VITVI</name>
<organism evidence="1">
    <name type="scientific">Vitis vinifera</name>
    <name type="common">Grape</name>
    <dbReference type="NCBI Taxonomy" id="29760"/>
    <lineage>
        <taxon>Eukaryota</taxon>
        <taxon>Viridiplantae</taxon>
        <taxon>Streptophyta</taxon>
        <taxon>Embryophyta</taxon>
        <taxon>Tracheophyta</taxon>
        <taxon>Spermatophyta</taxon>
        <taxon>Magnoliopsida</taxon>
        <taxon>eudicotyledons</taxon>
        <taxon>Gunneridae</taxon>
        <taxon>Pentapetalae</taxon>
        <taxon>rosids</taxon>
        <taxon>Vitales</taxon>
        <taxon>Vitaceae</taxon>
        <taxon>Viteae</taxon>
        <taxon>Vitis</taxon>
    </lineage>
</organism>
<accession>A5B0D8</accession>
<dbReference type="EMBL" id="AM442314">
    <property type="protein sequence ID" value="CAN69550.1"/>
    <property type="molecule type" value="Genomic_DNA"/>
</dbReference>
<dbReference type="AlphaFoldDB" id="A5B0D8"/>
<sequence>MDFYNEKLILGRCKLTNILSRIPGPIVSVPIIQGDPLPDDKKDKRIRIQGSLVISLSTVRYWSSLARNSTISASGSLFAYSEHVKPSLFELKSAHGEETMDLLITKTGNEMEKDSIVVEKDRKLEREFGVPRKCEGFELEITWVEEEHCLYEYDASQGLGMDGFAATKFNDSSHLNNPNSQADIVGIAYLVKESQQNLQWFMKELEVGTVQMKEQVAAVGHNADLFNLESLCYVNPAAQWLVFGPRIEVTLDQRVE</sequence>
<evidence type="ECO:0000313" key="1">
    <source>
        <dbReference type="EMBL" id="CAN69550.1"/>
    </source>
</evidence>
<proteinExistence type="predicted"/>
<protein>
    <submittedName>
        <fullName evidence="1">Uncharacterized protein</fullName>
    </submittedName>
</protein>